<reference evidence="2" key="1">
    <citation type="submission" date="2021-01" db="EMBL/GenBank/DDBJ databases">
        <authorList>
            <person name="Corre E."/>
            <person name="Pelletier E."/>
            <person name="Niang G."/>
            <person name="Scheremetjew M."/>
            <person name="Finn R."/>
            <person name="Kale V."/>
            <person name="Holt S."/>
            <person name="Cochrane G."/>
            <person name="Meng A."/>
            <person name="Brown T."/>
            <person name="Cohen L."/>
        </authorList>
    </citation>
    <scope>NUCLEOTIDE SEQUENCE</scope>
    <source>
        <strain evidence="2">CCMP 769</strain>
    </source>
</reference>
<dbReference type="PANTHER" id="PTHR38015:SF1">
    <property type="entry name" value="OPINE DEHYDROGENASE DOMAIN-CONTAINING PROTEIN"/>
    <property type="match status" value="1"/>
</dbReference>
<dbReference type="AlphaFoldDB" id="A0A7S3A476"/>
<dbReference type="InterPro" id="IPR008927">
    <property type="entry name" value="6-PGluconate_DH-like_C_sf"/>
</dbReference>
<proteinExistence type="predicted"/>
<dbReference type="InterPro" id="IPR051729">
    <property type="entry name" value="Opine/Lysopine_DH"/>
</dbReference>
<dbReference type="InterPro" id="IPR013328">
    <property type="entry name" value="6PGD_dom2"/>
</dbReference>
<name>A0A7S3A476_9RHOD</name>
<protein>
    <recommendedName>
        <fullName evidence="1">Opine dehydrogenase domain-containing protein</fullName>
    </recommendedName>
</protein>
<dbReference type="SUPFAM" id="SSF51735">
    <property type="entry name" value="NAD(P)-binding Rossmann-fold domains"/>
    <property type="match status" value="1"/>
</dbReference>
<dbReference type="Pfam" id="PF02317">
    <property type="entry name" value="Octopine_DH"/>
    <property type="match status" value="1"/>
</dbReference>
<sequence length="416" mass="45380">MVNIKKKISWQTAKTTGLPDDCEIDLETVAVTICGGGNGAHAGAAMLSHQGCKTSMYLSLKKEAAKLKHGIEQGGIKCEQLILDELIQYRGAPVVSDDASIVGGSDVIIILAPGFAHESILREIKPFLKDGALVGALPAHGGFDLVAKHVLAERIEDVTLFGTVSLPWAARIASYGMRVEILGTKEELPMSCHPRVPRVPIVQLFNSMFIGTTFPLGNDFLEITLWPANNIIHPGILYGQWKNWEGTPLHEKPLFYVGLDDFAASKLQGMSDEIQQVKIAVEKELGLTLSVPELSGFLLQSYGREIEDKSSLKRIFQTNPGYQGLTHPMRQTGEGNYVPDFSSRYLTEDLPHGLAVLRGIAGLVNVPTPCMDEVLSWGQNACGQKYLDNGTMTGKDVSHSGVPQRFGYHQVSELIF</sequence>
<dbReference type="GO" id="GO:0016491">
    <property type="term" value="F:oxidoreductase activity"/>
    <property type="evidence" value="ECO:0007669"/>
    <property type="project" value="InterPro"/>
</dbReference>
<gene>
    <name evidence="2" type="ORF">RMAR00112_LOCUS29234</name>
</gene>
<dbReference type="Gene3D" id="1.10.1040.10">
    <property type="entry name" value="N-(1-d-carboxylethyl)-l-norvaline Dehydrogenase, domain 2"/>
    <property type="match status" value="1"/>
</dbReference>
<dbReference type="Gene3D" id="3.40.50.720">
    <property type="entry name" value="NAD(P)-binding Rossmann-like Domain"/>
    <property type="match status" value="1"/>
</dbReference>
<dbReference type="PANTHER" id="PTHR38015">
    <property type="entry name" value="BLR6086 PROTEIN"/>
    <property type="match status" value="1"/>
</dbReference>
<feature type="domain" description="Opine dehydrogenase" evidence="1">
    <location>
        <begin position="218"/>
        <end position="382"/>
    </location>
</feature>
<dbReference type="InterPro" id="IPR036291">
    <property type="entry name" value="NAD(P)-bd_dom_sf"/>
</dbReference>
<dbReference type="InterPro" id="IPR003421">
    <property type="entry name" value="Opine_DH"/>
</dbReference>
<dbReference type="EMBL" id="HBHW01038064">
    <property type="protein sequence ID" value="CAE0061168.1"/>
    <property type="molecule type" value="Transcribed_RNA"/>
</dbReference>
<evidence type="ECO:0000313" key="2">
    <source>
        <dbReference type="EMBL" id="CAE0061168.1"/>
    </source>
</evidence>
<dbReference type="SUPFAM" id="SSF48179">
    <property type="entry name" value="6-phosphogluconate dehydrogenase C-terminal domain-like"/>
    <property type="match status" value="1"/>
</dbReference>
<organism evidence="2">
    <name type="scientific">Rhodosorus marinus</name>
    <dbReference type="NCBI Taxonomy" id="101924"/>
    <lineage>
        <taxon>Eukaryota</taxon>
        <taxon>Rhodophyta</taxon>
        <taxon>Stylonematophyceae</taxon>
        <taxon>Stylonematales</taxon>
        <taxon>Stylonemataceae</taxon>
        <taxon>Rhodosorus</taxon>
    </lineage>
</organism>
<evidence type="ECO:0000259" key="1">
    <source>
        <dbReference type="Pfam" id="PF02317"/>
    </source>
</evidence>
<accession>A0A7S3A476</accession>